<organism evidence="2 3">
    <name type="scientific">Lacipirellula limnantheis</name>
    <dbReference type="NCBI Taxonomy" id="2528024"/>
    <lineage>
        <taxon>Bacteria</taxon>
        <taxon>Pseudomonadati</taxon>
        <taxon>Planctomycetota</taxon>
        <taxon>Planctomycetia</taxon>
        <taxon>Pirellulales</taxon>
        <taxon>Lacipirellulaceae</taxon>
        <taxon>Lacipirellula</taxon>
    </lineage>
</organism>
<gene>
    <name evidence="2" type="ORF">I41_40250</name>
</gene>
<dbReference type="KEGG" id="llh:I41_40250"/>
<sequence length="209" mass="22226" precursor="true">MRHLLIVLFLLGISPAMPAGAIPIQYQFTIQTGAFSHPASHPLRNGATLELAFVWDAATLEPTESGPFITGWRPRDAASTVTVVGTSANDGVYQLTPAPNTNFKWIFFDDVGTGSDDQIFFPPVDFIIGGVKVGISLPIARFDKTTVSRGGYIYPFAFENGDAKWGLTGVSVPGGGRLVSGSATFVPEPIGGVLMTSALLSLAALRRRK</sequence>
<keyword evidence="3" id="KW-1185">Reference proteome</keyword>
<accession>A0A517U2G4</accession>
<name>A0A517U2G4_9BACT</name>
<feature type="signal peptide" evidence="1">
    <location>
        <begin position="1"/>
        <end position="19"/>
    </location>
</feature>
<evidence type="ECO:0000313" key="3">
    <source>
        <dbReference type="Proteomes" id="UP000317909"/>
    </source>
</evidence>
<reference evidence="2 3" key="1">
    <citation type="submission" date="2019-02" db="EMBL/GenBank/DDBJ databases">
        <title>Deep-cultivation of Planctomycetes and their phenomic and genomic characterization uncovers novel biology.</title>
        <authorList>
            <person name="Wiegand S."/>
            <person name="Jogler M."/>
            <person name="Boedeker C."/>
            <person name="Pinto D."/>
            <person name="Vollmers J."/>
            <person name="Rivas-Marin E."/>
            <person name="Kohn T."/>
            <person name="Peeters S.H."/>
            <person name="Heuer A."/>
            <person name="Rast P."/>
            <person name="Oberbeckmann S."/>
            <person name="Bunk B."/>
            <person name="Jeske O."/>
            <person name="Meyerdierks A."/>
            <person name="Storesund J.E."/>
            <person name="Kallscheuer N."/>
            <person name="Luecker S."/>
            <person name="Lage O.M."/>
            <person name="Pohl T."/>
            <person name="Merkel B.J."/>
            <person name="Hornburger P."/>
            <person name="Mueller R.-W."/>
            <person name="Bruemmer F."/>
            <person name="Labrenz M."/>
            <person name="Spormann A.M."/>
            <person name="Op den Camp H."/>
            <person name="Overmann J."/>
            <person name="Amann R."/>
            <person name="Jetten M.S.M."/>
            <person name="Mascher T."/>
            <person name="Medema M.H."/>
            <person name="Devos D.P."/>
            <person name="Kaster A.-K."/>
            <person name="Ovreas L."/>
            <person name="Rohde M."/>
            <person name="Galperin M.Y."/>
            <person name="Jogler C."/>
        </authorList>
    </citation>
    <scope>NUCLEOTIDE SEQUENCE [LARGE SCALE GENOMIC DNA]</scope>
    <source>
        <strain evidence="2 3">I41</strain>
    </source>
</reference>
<evidence type="ECO:0008006" key="4">
    <source>
        <dbReference type="Google" id="ProtNLM"/>
    </source>
</evidence>
<dbReference type="EMBL" id="CP036339">
    <property type="protein sequence ID" value="QDT74822.1"/>
    <property type="molecule type" value="Genomic_DNA"/>
</dbReference>
<proteinExistence type="predicted"/>
<evidence type="ECO:0000256" key="1">
    <source>
        <dbReference type="SAM" id="SignalP"/>
    </source>
</evidence>
<evidence type="ECO:0000313" key="2">
    <source>
        <dbReference type="EMBL" id="QDT74822.1"/>
    </source>
</evidence>
<feature type="chain" id="PRO_5022154827" description="PEP-CTERM sorting domain-containing protein" evidence="1">
    <location>
        <begin position="20"/>
        <end position="209"/>
    </location>
</feature>
<keyword evidence="1" id="KW-0732">Signal</keyword>
<protein>
    <recommendedName>
        <fullName evidence="4">PEP-CTERM sorting domain-containing protein</fullName>
    </recommendedName>
</protein>
<dbReference type="AlphaFoldDB" id="A0A517U2G4"/>
<dbReference type="Proteomes" id="UP000317909">
    <property type="component" value="Chromosome"/>
</dbReference>
<dbReference type="RefSeq" id="WP_145434546.1">
    <property type="nucleotide sequence ID" value="NZ_CP036339.1"/>
</dbReference>